<evidence type="ECO:0000256" key="4">
    <source>
        <dbReference type="RuleBase" id="RU003495"/>
    </source>
</evidence>
<dbReference type="GO" id="GO:0000270">
    <property type="term" value="P:peptidoglycan metabolic process"/>
    <property type="evidence" value="ECO:0007669"/>
    <property type="project" value="UniProtKB-UniRule"/>
</dbReference>
<comment type="similarity">
    <text evidence="3 4">Belongs to the RlpA family.</text>
</comment>
<dbReference type="EC" id="4.2.2.-" evidence="3"/>
<dbReference type="InterPro" id="IPR036908">
    <property type="entry name" value="RlpA-like_sf"/>
</dbReference>
<feature type="domain" description="RlpA-like protein double-psi beta-barrel" evidence="5">
    <location>
        <begin position="154"/>
        <end position="253"/>
    </location>
</feature>
<dbReference type="InterPro" id="IPR034718">
    <property type="entry name" value="RlpA"/>
</dbReference>
<dbReference type="GO" id="GO:0008932">
    <property type="term" value="F:lytic endotransglycosylase activity"/>
    <property type="evidence" value="ECO:0007669"/>
    <property type="project" value="UniProtKB-UniRule"/>
</dbReference>
<gene>
    <name evidence="3 6" type="primary">rlpA</name>
    <name evidence="6" type="ORF">COMA2_90017</name>
</gene>
<name>A0A0S4LQQ1_9BACT</name>
<dbReference type="InterPro" id="IPR009009">
    <property type="entry name" value="RlpA-like_DPBB"/>
</dbReference>
<dbReference type="PANTHER" id="PTHR34183:SF1">
    <property type="entry name" value="ENDOLYTIC PEPTIDOGLYCAN TRANSGLYCOSYLASE RLPA"/>
    <property type="match status" value="1"/>
</dbReference>
<keyword evidence="6" id="KW-0449">Lipoprotein</keyword>
<dbReference type="InterPro" id="IPR012997">
    <property type="entry name" value="RplA"/>
</dbReference>
<dbReference type="AlphaFoldDB" id="A0A0S4LQQ1"/>
<protein>
    <recommendedName>
        <fullName evidence="3">Probable endolytic peptidoglycan transglycosylase RlpA</fullName>
        <ecNumber evidence="3">4.2.2.-</ecNumber>
    </recommendedName>
</protein>
<evidence type="ECO:0000313" key="7">
    <source>
        <dbReference type="Proteomes" id="UP000198736"/>
    </source>
</evidence>
<dbReference type="STRING" id="1742973.COMA2_90017"/>
<dbReference type="CDD" id="cd22268">
    <property type="entry name" value="DPBB_RlpA-like"/>
    <property type="match status" value="1"/>
</dbReference>
<dbReference type="Pfam" id="PF03330">
    <property type="entry name" value="DPBB_1"/>
    <property type="match status" value="1"/>
</dbReference>
<organism evidence="6 7">
    <name type="scientific">Candidatus Nitrospira nitrificans</name>
    <dbReference type="NCBI Taxonomy" id="1742973"/>
    <lineage>
        <taxon>Bacteria</taxon>
        <taxon>Pseudomonadati</taxon>
        <taxon>Nitrospirota</taxon>
        <taxon>Nitrospiria</taxon>
        <taxon>Nitrospirales</taxon>
        <taxon>Nitrospiraceae</taxon>
        <taxon>Nitrospira</taxon>
    </lineage>
</organism>
<reference evidence="7" key="1">
    <citation type="submission" date="2015-10" db="EMBL/GenBank/DDBJ databases">
        <authorList>
            <person name="Luecker S."/>
            <person name="Luecker S."/>
        </authorList>
    </citation>
    <scope>NUCLEOTIDE SEQUENCE [LARGE SCALE GENOMIC DNA]</scope>
</reference>
<dbReference type="NCBIfam" id="TIGR00413">
    <property type="entry name" value="rlpA"/>
    <property type="match status" value="1"/>
</dbReference>
<dbReference type="SUPFAM" id="SSF50685">
    <property type="entry name" value="Barwin-like endoglucanases"/>
    <property type="match status" value="1"/>
</dbReference>
<evidence type="ECO:0000259" key="5">
    <source>
        <dbReference type="Pfam" id="PF03330"/>
    </source>
</evidence>
<evidence type="ECO:0000313" key="6">
    <source>
        <dbReference type="EMBL" id="CUS39841.1"/>
    </source>
</evidence>
<evidence type="ECO:0000256" key="2">
    <source>
        <dbReference type="ARBA" id="ARBA00023316"/>
    </source>
</evidence>
<evidence type="ECO:0000256" key="1">
    <source>
        <dbReference type="ARBA" id="ARBA00023239"/>
    </source>
</evidence>
<dbReference type="EMBL" id="CZPZ01000036">
    <property type="protein sequence ID" value="CUS39841.1"/>
    <property type="molecule type" value="Genomic_DNA"/>
</dbReference>
<comment type="function">
    <text evidence="3">Lytic transglycosylase with a strong preference for naked glycan strands that lack stem peptides.</text>
</comment>
<dbReference type="GO" id="GO:0071555">
    <property type="term" value="P:cell wall organization"/>
    <property type="evidence" value="ECO:0007669"/>
    <property type="project" value="UniProtKB-KW"/>
</dbReference>
<accession>A0A0S4LQQ1</accession>
<sequence length="262" mass="29169">MFWSCCYDKFVAVPLYFRRKKSKISPLLLLPLLLTLASCSVIEGTFSAIKSTFSVLKTGYRVAKKTVKGTIWVVRGTYELTKETTTLVYHIGKFTFEVVRAPLAYPLIRDDIQTMDGLPVKEAIRLGRVKAAPYTVKGRHYAPMSLVSAQTYEETGLASWYGEETRRLPGGHMTANGELFNPSALTAAHKYLPLPIHVQVTNLENGKSIIVRVNDRGPFPSRHNAESGNRIIDLSRGAAEQLGFVEQGVARVHVETIQLEEA</sequence>
<keyword evidence="2 3" id="KW-0961">Cell wall biogenesis/degradation</keyword>
<evidence type="ECO:0000256" key="3">
    <source>
        <dbReference type="HAMAP-Rule" id="MF_02071"/>
    </source>
</evidence>
<keyword evidence="7" id="KW-1185">Reference proteome</keyword>
<keyword evidence="1 3" id="KW-0456">Lyase</keyword>
<dbReference type="HAMAP" id="MF_02071">
    <property type="entry name" value="RlpA"/>
    <property type="match status" value="1"/>
</dbReference>
<dbReference type="Proteomes" id="UP000198736">
    <property type="component" value="Unassembled WGS sequence"/>
</dbReference>
<proteinExistence type="inferred from homology"/>
<dbReference type="Gene3D" id="2.40.40.10">
    <property type="entry name" value="RlpA-like domain"/>
    <property type="match status" value="1"/>
</dbReference>
<dbReference type="PANTHER" id="PTHR34183">
    <property type="entry name" value="ENDOLYTIC PEPTIDOGLYCAN TRANSGLYCOSYLASE RLPA"/>
    <property type="match status" value="1"/>
</dbReference>